<keyword evidence="6" id="KW-0132">Cell division</keyword>
<sequence length="974" mass="107421">MGNQAGRAEEQEPGIPPKKSGIPTPKEMSTTVSRERVSLRDQLKGASTKKMVPSASTSSLSTLAKRGQSAKPKLDADGADKALLECQVKELLAEAKAKDFEISKLRMELQRYRGKASSAEGTVASTTPTEGQGGEGEPAGTSPVDPQALVGELKEKNGRFQRELAALRDENQALKEKLISLESAPVPNATSSSSPSPTKPSVNGILPDSTAIGDAVAPAISKIPLKSSTSSGSDITKGSASASPSPDSSEFEKIPSRCNSLSSAGAGGGDLAATPTTPHTREQSVECLTEKIQQMEESHHSTSEELQATLQELSDQQQVVTELTSENERLAEQKHRLQASLQEQRERVELLAQKNEALLLRLRDQRDESARATELEQRCGQLVESARFEREKLVDIQQQLTGSLRQLEQEHQEAQADARGLREERERLRAELEREREGRGEAERAAEERDGAVEVLRAEAERVRAQLEAERQKVAELKAVQSASADSTELQGLLKAAHDERDRLELECTRLRQDAQQAHADNEQTRTGLAKAQAELQQVLKQEEEQKSMLSGSVTELQEHVQQAEAQIKDLKETIFELEDHVEQQQAVHLHTKQTILDLENQLKKVEEHKTDVEKQLKAMNRQMKEDKEEWLRFQADLQTAVVVANDIKVEAQQEVRALRRHLQEEQERSGRLAGELEQLQLGRLQSDERSPPPAEERAQWCGIPVMTQTAPASLNGSESSSGGTSSSQAKTAASVKSLIKNFDRPLENGPAKALKVSLSTRSPLSGIPVSTSPSATVHPTQRHTAIKPLSKTTPRKVNFSHPDPLSGPSDELKPASFMRKSPSLESVIKSPAALCTSLGSYSYTWDNSKLRAERKDPLAALAREYGGSKRNALLKWCQKKTEGYPNIDMTNFSSSWSDGLAFCALLHSYLPAHIPYQELIKEDKVRNLTLAFQAAESIGIKPSLDIDDMMHTDRPDWQSVMHYVSQIYKYFET</sequence>
<evidence type="ECO:0000256" key="1">
    <source>
        <dbReference type="ARBA" id="ARBA00004186"/>
    </source>
</evidence>
<dbReference type="PANTHER" id="PTHR23167:SF3">
    <property type="entry name" value="CYTOSPIN-B"/>
    <property type="match status" value="1"/>
</dbReference>
<feature type="compositionally biased region" description="Low complexity" evidence="15">
    <location>
        <begin position="183"/>
        <end position="203"/>
    </location>
</feature>
<evidence type="ECO:0000256" key="12">
    <source>
        <dbReference type="ARBA" id="ARBA00025131"/>
    </source>
</evidence>
<dbReference type="GO" id="GO:0051301">
    <property type="term" value="P:cell division"/>
    <property type="evidence" value="ECO:0007669"/>
    <property type="project" value="UniProtKB-KW"/>
</dbReference>
<keyword evidence="8" id="KW-0965">Cell junction</keyword>
<evidence type="ECO:0000256" key="9">
    <source>
        <dbReference type="ARBA" id="ARBA00023054"/>
    </source>
</evidence>
<gene>
    <name evidence="17" type="ORF">AALO_G00021560</name>
</gene>
<evidence type="ECO:0000256" key="4">
    <source>
        <dbReference type="ARBA" id="ARBA00011235"/>
    </source>
</evidence>
<dbReference type="SUPFAM" id="SSF47576">
    <property type="entry name" value="Calponin-homology domain, CH-domain"/>
    <property type="match status" value="1"/>
</dbReference>
<keyword evidence="9" id="KW-0175">Coiled coil</keyword>
<feature type="compositionally biased region" description="Low complexity" evidence="15">
    <location>
        <begin position="54"/>
        <end position="64"/>
    </location>
</feature>
<dbReference type="AlphaFoldDB" id="A0AAV6H995"/>
<evidence type="ECO:0000256" key="11">
    <source>
        <dbReference type="ARBA" id="ARBA00023306"/>
    </source>
</evidence>
<protein>
    <recommendedName>
        <fullName evidence="5">Cytospin-A</fullName>
    </recommendedName>
    <alternativeName>
        <fullName evidence="14">SPECC1-like protein</fullName>
    </alternativeName>
    <alternativeName>
        <fullName evidence="13">Sperm antigen with calponin homology and coiled-coil domains 1-like</fullName>
    </alternativeName>
</protein>
<dbReference type="PROSITE" id="PS50021">
    <property type="entry name" value="CH"/>
    <property type="match status" value="1"/>
</dbReference>
<comment type="similarity">
    <text evidence="3">Belongs to the cytospin-A family.</text>
</comment>
<feature type="compositionally biased region" description="Polar residues" evidence="15">
    <location>
        <begin position="766"/>
        <end position="780"/>
    </location>
</feature>
<keyword evidence="7" id="KW-0303">Gap junction</keyword>
<accession>A0AAV6H995</accession>
<evidence type="ECO:0000256" key="5">
    <source>
        <dbReference type="ARBA" id="ARBA00015657"/>
    </source>
</evidence>
<feature type="region of interest" description="Disordered" evidence="15">
    <location>
        <begin position="223"/>
        <end position="306"/>
    </location>
</feature>
<reference evidence="17" key="1">
    <citation type="submission" date="2020-10" db="EMBL/GenBank/DDBJ databases">
        <title>Chromosome-scale genome assembly of the Allis shad, Alosa alosa.</title>
        <authorList>
            <person name="Margot Z."/>
            <person name="Christophe K."/>
            <person name="Cabau C."/>
            <person name="Louis A."/>
            <person name="Berthelot C."/>
            <person name="Parey E."/>
            <person name="Roest Crollius H."/>
            <person name="Montfort J."/>
            <person name="Robinson-Rechavi M."/>
            <person name="Bucao C."/>
            <person name="Bouchez O."/>
            <person name="Gislard M."/>
            <person name="Lluch J."/>
            <person name="Milhes M."/>
            <person name="Lampietro C."/>
            <person name="Lopez Roques C."/>
            <person name="Donnadieu C."/>
            <person name="Braasch I."/>
            <person name="Desvignes T."/>
            <person name="Postlethwait J."/>
            <person name="Bobe J."/>
            <person name="Guiguen Y."/>
        </authorList>
    </citation>
    <scope>NUCLEOTIDE SEQUENCE</scope>
    <source>
        <strain evidence="17">M-15738</strain>
        <tissue evidence="17">Blood</tissue>
    </source>
</reference>
<feature type="compositionally biased region" description="Basic and acidic residues" evidence="15">
    <location>
        <begin position="33"/>
        <end position="43"/>
    </location>
</feature>
<dbReference type="Pfam" id="PF00307">
    <property type="entry name" value="CH"/>
    <property type="match status" value="1"/>
</dbReference>
<keyword evidence="18" id="KW-1185">Reference proteome</keyword>
<evidence type="ECO:0000313" key="17">
    <source>
        <dbReference type="EMBL" id="KAG5283973.1"/>
    </source>
</evidence>
<dbReference type="SMART" id="SM00033">
    <property type="entry name" value="CH"/>
    <property type="match status" value="1"/>
</dbReference>
<dbReference type="InterPro" id="IPR036872">
    <property type="entry name" value="CH_dom_sf"/>
</dbReference>
<keyword evidence="10" id="KW-0963">Cytoplasm</keyword>
<feature type="region of interest" description="Disordered" evidence="15">
    <location>
        <begin position="711"/>
        <end position="730"/>
    </location>
</feature>
<evidence type="ECO:0000256" key="15">
    <source>
        <dbReference type="SAM" id="MobiDB-lite"/>
    </source>
</evidence>
<comment type="caution">
    <text evidence="17">The sequence shown here is derived from an EMBL/GenBank/DDBJ whole genome shotgun (WGS) entry which is preliminary data.</text>
</comment>
<dbReference type="InterPro" id="IPR001715">
    <property type="entry name" value="CH_dom"/>
</dbReference>
<comment type="subcellular location">
    <subcellularLocation>
        <location evidence="2">Cell junction</location>
        <location evidence="2">Gap junction</location>
    </subcellularLocation>
    <subcellularLocation>
        <location evidence="1">Cytoplasm</location>
        <location evidence="1">Cytoskeleton</location>
        <location evidence="1">Spindle</location>
    </subcellularLocation>
</comment>
<feature type="compositionally biased region" description="Low complexity" evidence="15">
    <location>
        <begin position="672"/>
        <end position="685"/>
    </location>
</feature>
<feature type="region of interest" description="Disordered" evidence="15">
    <location>
        <begin position="113"/>
        <end position="147"/>
    </location>
</feature>
<evidence type="ECO:0000256" key="2">
    <source>
        <dbReference type="ARBA" id="ARBA00004610"/>
    </source>
</evidence>
<dbReference type="Gene3D" id="1.10.418.10">
    <property type="entry name" value="Calponin-like domain"/>
    <property type="match status" value="1"/>
</dbReference>
<dbReference type="FunFam" id="1.10.418.10:FF:000020">
    <property type="entry name" value="Cytospin-A isoform 1"/>
    <property type="match status" value="1"/>
</dbReference>
<evidence type="ECO:0000313" key="18">
    <source>
        <dbReference type="Proteomes" id="UP000823561"/>
    </source>
</evidence>
<evidence type="ECO:0000256" key="8">
    <source>
        <dbReference type="ARBA" id="ARBA00022949"/>
    </source>
</evidence>
<evidence type="ECO:0000256" key="6">
    <source>
        <dbReference type="ARBA" id="ARBA00022618"/>
    </source>
</evidence>
<feature type="region of interest" description="Disordered" evidence="15">
    <location>
        <begin position="766"/>
        <end position="813"/>
    </location>
</feature>
<dbReference type="InterPro" id="IPR050540">
    <property type="entry name" value="F-actin_Monoox_Mical"/>
</dbReference>
<keyword evidence="11" id="KW-0131">Cell cycle</keyword>
<evidence type="ECO:0000256" key="7">
    <source>
        <dbReference type="ARBA" id="ARBA00022868"/>
    </source>
</evidence>
<comment type="function">
    <text evidence="12">Involved in cytokinesis and spindle organization. May play a role in actin cytoskeleton organization and microtubule stabilization and hence required for proper cell adhesion and migration.</text>
</comment>
<keyword evidence="10" id="KW-0206">Cytoskeleton</keyword>
<dbReference type="Proteomes" id="UP000823561">
    <property type="component" value="Chromosome 2"/>
</dbReference>
<evidence type="ECO:0000256" key="10">
    <source>
        <dbReference type="ARBA" id="ARBA00023212"/>
    </source>
</evidence>
<feature type="compositionally biased region" description="Basic and acidic residues" evidence="15">
    <location>
        <begin position="686"/>
        <end position="699"/>
    </location>
</feature>
<dbReference type="PANTHER" id="PTHR23167">
    <property type="entry name" value="CALPONIN HOMOLOGY DOMAIN-CONTAINING PROTEIN DDB_G0272472-RELATED"/>
    <property type="match status" value="1"/>
</dbReference>
<feature type="compositionally biased region" description="Basic and acidic residues" evidence="15">
    <location>
        <begin position="293"/>
        <end position="303"/>
    </location>
</feature>
<feature type="region of interest" description="Disordered" evidence="15">
    <location>
        <begin position="178"/>
        <end position="209"/>
    </location>
</feature>
<name>A0AAV6H995_9TELE</name>
<feature type="compositionally biased region" description="Low complexity" evidence="15">
    <location>
        <begin position="239"/>
        <end position="248"/>
    </location>
</feature>
<proteinExistence type="inferred from homology"/>
<comment type="subunit">
    <text evidence="4">May interact with both microtubules and actin cytoskeleton.</text>
</comment>
<evidence type="ECO:0000259" key="16">
    <source>
        <dbReference type="PROSITE" id="PS50021"/>
    </source>
</evidence>
<feature type="region of interest" description="Disordered" evidence="15">
    <location>
        <begin position="667"/>
        <end position="704"/>
    </location>
</feature>
<dbReference type="GO" id="GO:0005921">
    <property type="term" value="C:gap junction"/>
    <property type="evidence" value="ECO:0007669"/>
    <property type="project" value="UniProtKB-SubCell"/>
</dbReference>
<feature type="compositionally biased region" description="Polar residues" evidence="15">
    <location>
        <begin position="226"/>
        <end position="238"/>
    </location>
</feature>
<evidence type="ECO:0000256" key="13">
    <source>
        <dbReference type="ARBA" id="ARBA00033100"/>
    </source>
</evidence>
<evidence type="ECO:0000256" key="14">
    <source>
        <dbReference type="ARBA" id="ARBA00080480"/>
    </source>
</evidence>
<dbReference type="GO" id="GO:0005819">
    <property type="term" value="C:spindle"/>
    <property type="evidence" value="ECO:0007669"/>
    <property type="project" value="UniProtKB-SubCell"/>
</dbReference>
<feature type="region of interest" description="Disordered" evidence="15">
    <location>
        <begin position="1"/>
        <end position="75"/>
    </location>
</feature>
<dbReference type="EMBL" id="JADWDJ010000002">
    <property type="protein sequence ID" value="KAG5283973.1"/>
    <property type="molecule type" value="Genomic_DNA"/>
</dbReference>
<evidence type="ECO:0000256" key="3">
    <source>
        <dbReference type="ARBA" id="ARBA00009452"/>
    </source>
</evidence>
<feature type="domain" description="Calponin-homology (CH)" evidence="16">
    <location>
        <begin position="868"/>
        <end position="973"/>
    </location>
</feature>
<organism evidence="17 18">
    <name type="scientific">Alosa alosa</name>
    <name type="common">allis shad</name>
    <dbReference type="NCBI Taxonomy" id="278164"/>
    <lineage>
        <taxon>Eukaryota</taxon>
        <taxon>Metazoa</taxon>
        <taxon>Chordata</taxon>
        <taxon>Craniata</taxon>
        <taxon>Vertebrata</taxon>
        <taxon>Euteleostomi</taxon>
        <taxon>Actinopterygii</taxon>
        <taxon>Neopterygii</taxon>
        <taxon>Teleostei</taxon>
        <taxon>Clupei</taxon>
        <taxon>Clupeiformes</taxon>
        <taxon>Clupeoidei</taxon>
        <taxon>Clupeidae</taxon>
        <taxon>Alosa</taxon>
    </lineage>
</organism>